<dbReference type="RefSeq" id="WP_007874714.1">
    <property type="nucleotide sequence ID" value="NZ_CAXURC020000001.1"/>
</dbReference>
<protein>
    <submittedName>
        <fullName evidence="3">Acetyltransferase domain protein</fullName>
    </submittedName>
    <submittedName>
        <fullName evidence="2">GNAT family N-acetyltransferase</fullName>
    </submittedName>
</protein>
<feature type="domain" description="N-acetyltransferase" evidence="1">
    <location>
        <begin position="14"/>
        <end position="152"/>
    </location>
</feature>
<dbReference type="Proteomes" id="UP000216188">
    <property type="component" value="Unassembled WGS sequence"/>
</dbReference>
<dbReference type="InterPro" id="IPR000182">
    <property type="entry name" value="GNAT_dom"/>
</dbReference>
<dbReference type="EMBL" id="PKQI01000005">
    <property type="protein sequence ID" value="NNV23760.1"/>
    <property type="molecule type" value="Genomic_DNA"/>
</dbReference>
<organism evidence="3 4">
    <name type="scientific">Brucella pseudogrignonensis</name>
    <dbReference type="NCBI Taxonomy" id="419475"/>
    <lineage>
        <taxon>Bacteria</taxon>
        <taxon>Pseudomonadati</taxon>
        <taxon>Pseudomonadota</taxon>
        <taxon>Alphaproteobacteria</taxon>
        <taxon>Hyphomicrobiales</taxon>
        <taxon>Brucellaceae</taxon>
        <taxon>Brucella/Ochrobactrum group</taxon>
        <taxon>Brucella</taxon>
    </lineage>
</organism>
<keyword evidence="4" id="KW-1185">Reference proteome</keyword>
<evidence type="ECO:0000313" key="4">
    <source>
        <dbReference type="Proteomes" id="UP000216188"/>
    </source>
</evidence>
<dbReference type="SUPFAM" id="SSF55729">
    <property type="entry name" value="Acyl-CoA N-acyltransferases (Nat)"/>
    <property type="match status" value="1"/>
</dbReference>
<evidence type="ECO:0000313" key="3">
    <source>
        <dbReference type="EMBL" id="OYR25395.1"/>
    </source>
</evidence>
<dbReference type="EMBL" id="NNRM01000022">
    <property type="protein sequence ID" value="OYR25395.1"/>
    <property type="molecule type" value="Genomic_DNA"/>
</dbReference>
<dbReference type="InterPro" id="IPR016181">
    <property type="entry name" value="Acyl_CoA_acyltransferase"/>
</dbReference>
<dbReference type="Pfam" id="PF00583">
    <property type="entry name" value="Acetyltransf_1"/>
    <property type="match status" value="1"/>
</dbReference>
<proteinExistence type="predicted"/>
<dbReference type="CDD" id="cd04301">
    <property type="entry name" value="NAT_SF"/>
    <property type="match status" value="1"/>
</dbReference>
<name>A0A256GE40_9HYPH</name>
<evidence type="ECO:0000313" key="2">
    <source>
        <dbReference type="EMBL" id="NNV23760.1"/>
    </source>
</evidence>
<accession>A0A256GE40</accession>
<dbReference type="STRING" id="419475.A8A54_04065"/>
<gene>
    <name evidence="3" type="ORF">CEV34_2889</name>
    <name evidence="2" type="ORF">EHE22_25660</name>
</gene>
<dbReference type="AlphaFoldDB" id="A0A256GE40"/>
<dbReference type="PROSITE" id="PS51186">
    <property type="entry name" value="GNAT"/>
    <property type="match status" value="1"/>
</dbReference>
<keyword evidence="3" id="KW-0808">Transferase</keyword>
<reference evidence="2 5" key="2">
    <citation type="submission" date="2018-11" db="EMBL/GenBank/DDBJ databases">
        <title>Genome sequencing and analysis.</title>
        <authorList>
            <person name="Huang Y.-T."/>
        </authorList>
    </citation>
    <scope>NUCLEOTIDE SEQUENCE [LARGE SCALE GENOMIC DNA]</scope>
    <source>
        <strain evidence="2 5">SHIN</strain>
    </source>
</reference>
<evidence type="ECO:0000259" key="1">
    <source>
        <dbReference type="PROSITE" id="PS51186"/>
    </source>
</evidence>
<evidence type="ECO:0000313" key="5">
    <source>
        <dbReference type="Proteomes" id="UP000526233"/>
    </source>
</evidence>
<dbReference type="Gene3D" id="3.40.630.30">
    <property type="match status" value="1"/>
</dbReference>
<dbReference type="GO" id="GO:0016747">
    <property type="term" value="F:acyltransferase activity, transferring groups other than amino-acyl groups"/>
    <property type="evidence" value="ECO:0007669"/>
    <property type="project" value="InterPro"/>
</dbReference>
<reference evidence="3 4" key="1">
    <citation type="submission" date="2017-07" db="EMBL/GenBank/DDBJ databases">
        <title>Phylogenetic study on the rhizospheric bacterium Ochrobactrum sp. A44.</title>
        <authorList>
            <person name="Krzyzanowska D.M."/>
            <person name="Ossowicki A."/>
            <person name="Rajewska M."/>
            <person name="Maciag T."/>
            <person name="Kaczynski Z."/>
            <person name="Czerwicka M."/>
            <person name="Jafra S."/>
        </authorList>
    </citation>
    <scope>NUCLEOTIDE SEQUENCE [LARGE SCALE GENOMIC DNA]</scope>
    <source>
        <strain evidence="3 4">CCUG 30717</strain>
    </source>
</reference>
<sequence length="152" mass="17151">MQEEPRQPAWPADVSVVTFSDEYARAAHDLLLRGYASGGGSVTDFDNWYNGLIADSEYDPELAVLVLDQVRRPVAFVQCWNSAFIKDLVVDQSRRREGVGEALLLCVLRLFFQRNQTTISLKVEQNNPSGAEKLYRRIGFSEVSVTKLPMKP</sequence>
<dbReference type="Proteomes" id="UP000526233">
    <property type="component" value="Unassembled WGS sequence"/>
</dbReference>
<comment type="caution">
    <text evidence="3">The sequence shown here is derived from an EMBL/GenBank/DDBJ whole genome shotgun (WGS) entry which is preliminary data.</text>
</comment>